<dbReference type="InterPro" id="IPR050553">
    <property type="entry name" value="Thioredoxin_ResA/DsbE_sf"/>
</dbReference>
<evidence type="ECO:0000256" key="1">
    <source>
        <dbReference type="ARBA" id="ARBA00004196"/>
    </source>
</evidence>
<comment type="caution">
    <text evidence="7">The sequence shown here is derived from an EMBL/GenBank/DDBJ whole genome shotgun (WGS) entry which is preliminary data.</text>
</comment>
<dbReference type="OrthoDB" id="9815205at2"/>
<dbReference type="Gene3D" id="3.40.30.10">
    <property type="entry name" value="Glutaredoxin"/>
    <property type="match status" value="1"/>
</dbReference>
<evidence type="ECO:0000313" key="7">
    <source>
        <dbReference type="EMBL" id="RKS95245.1"/>
    </source>
</evidence>
<evidence type="ECO:0000313" key="8">
    <source>
        <dbReference type="Proteomes" id="UP000280091"/>
    </source>
</evidence>
<dbReference type="GO" id="GO:0016491">
    <property type="term" value="F:oxidoreductase activity"/>
    <property type="evidence" value="ECO:0007669"/>
    <property type="project" value="InterPro"/>
</dbReference>
<dbReference type="PANTHER" id="PTHR42852">
    <property type="entry name" value="THIOL:DISULFIDE INTERCHANGE PROTEIN DSBE"/>
    <property type="match status" value="1"/>
</dbReference>
<dbReference type="GO" id="GO:0030313">
    <property type="term" value="C:cell envelope"/>
    <property type="evidence" value="ECO:0007669"/>
    <property type="project" value="UniProtKB-SubCell"/>
</dbReference>
<reference evidence="7 8" key="1">
    <citation type="submission" date="2018-10" db="EMBL/GenBank/DDBJ databases">
        <title>Genomic Encyclopedia of Archaeal and Bacterial Type Strains, Phase II (KMG-II): from individual species to whole genera.</title>
        <authorList>
            <person name="Goeker M."/>
        </authorList>
    </citation>
    <scope>NUCLEOTIDE SEQUENCE [LARGE SCALE GENOMIC DNA]</scope>
    <source>
        <strain evidence="7 8">DSM 15094</strain>
    </source>
</reference>
<organism evidence="7 8">
    <name type="scientific">Flavobacterium limicola</name>
    <dbReference type="NCBI Taxonomy" id="180441"/>
    <lineage>
        <taxon>Bacteria</taxon>
        <taxon>Pseudomonadati</taxon>
        <taxon>Bacteroidota</taxon>
        <taxon>Flavobacteriia</taxon>
        <taxon>Flavobacteriales</taxon>
        <taxon>Flavobacteriaceae</taxon>
        <taxon>Flavobacterium</taxon>
    </lineage>
</organism>
<dbReference type="RefSeq" id="WP_121364383.1">
    <property type="nucleotide sequence ID" value="NZ_RBXA01000001.1"/>
</dbReference>
<dbReference type="InterPro" id="IPR036249">
    <property type="entry name" value="Thioredoxin-like_sf"/>
</dbReference>
<keyword evidence="2" id="KW-0201">Cytochrome c-type biogenesis</keyword>
<dbReference type="CDD" id="cd02966">
    <property type="entry name" value="TlpA_like_family"/>
    <property type="match status" value="1"/>
</dbReference>
<feature type="chain" id="PRO_5019841816" evidence="5">
    <location>
        <begin position="20"/>
        <end position="156"/>
    </location>
</feature>
<keyword evidence="8" id="KW-1185">Reference proteome</keyword>
<dbReference type="GO" id="GO:0016209">
    <property type="term" value="F:antioxidant activity"/>
    <property type="evidence" value="ECO:0007669"/>
    <property type="project" value="InterPro"/>
</dbReference>
<proteinExistence type="predicted"/>
<comment type="subcellular location">
    <subcellularLocation>
        <location evidence="1">Cell envelope</location>
    </subcellularLocation>
</comment>
<dbReference type="InterPro" id="IPR013766">
    <property type="entry name" value="Thioredoxin_domain"/>
</dbReference>
<evidence type="ECO:0000259" key="6">
    <source>
        <dbReference type="PROSITE" id="PS51352"/>
    </source>
</evidence>
<keyword evidence="5" id="KW-0732">Signal</keyword>
<evidence type="ECO:0000256" key="3">
    <source>
        <dbReference type="ARBA" id="ARBA00023157"/>
    </source>
</evidence>
<evidence type="ECO:0000256" key="4">
    <source>
        <dbReference type="ARBA" id="ARBA00023284"/>
    </source>
</evidence>
<protein>
    <submittedName>
        <fullName evidence="7">Peroxiredoxin</fullName>
    </submittedName>
</protein>
<name>A0A495S616_9FLAO</name>
<gene>
    <name evidence="7" type="ORF">BC952_0902</name>
</gene>
<dbReference type="GO" id="GO:0017004">
    <property type="term" value="P:cytochrome complex assembly"/>
    <property type="evidence" value="ECO:0007669"/>
    <property type="project" value="UniProtKB-KW"/>
</dbReference>
<dbReference type="InterPro" id="IPR000866">
    <property type="entry name" value="AhpC/TSA"/>
</dbReference>
<dbReference type="Proteomes" id="UP000280091">
    <property type="component" value="Unassembled WGS sequence"/>
</dbReference>
<dbReference type="AlphaFoldDB" id="A0A495S616"/>
<sequence length="156" mass="17480">MKKIVLLFSLIISISTATAQMKIGDSLPDFELKNNKESTINLASLKGKTVLIDFWASWCAPCRIANKKLVPFYNQHKNDNFEIVGISLDTDKTKWMNAIQKDKLAYEQLIDAKGFDAKAALLFGVEQLPSAYLFDVSGKLVAINPTEEEIIILIKK</sequence>
<dbReference type="Pfam" id="PF00578">
    <property type="entry name" value="AhpC-TSA"/>
    <property type="match status" value="1"/>
</dbReference>
<evidence type="ECO:0000256" key="5">
    <source>
        <dbReference type="SAM" id="SignalP"/>
    </source>
</evidence>
<feature type="signal peptide" evidence="5">
    <location>
        <begin position="1"/>
        <end position="19"/>
    </location>
</feature>
<keyword evidence="4" id="KW-0676">Redox-active center</keyword>
<dbReference type="EMBL" id="RBXA01000001">
    <property type="protein sequence ID" value="RKS95245.1"/>
    <property type="molecule type" value="Genomic_DNA"/>
</dbReference>
<accession>A0A495S616</accession>
<dbReference type="PROSITE" id="PS51352">
    <property type="entry name" value="THIOREDOXIN_2"/>
    <property type="match status" value="1"/>
</dbReference>
<feature type="domain" description="Thioredoxin" evidence="6">
    <location>
        <begin position="21"/>
        <end position="156"/>
    </location>
</feature>
<dbReference type="SUPFAM" id="SSF52833">
    <property type="entry name" value="Thioredoxin-like"/>
    <property type="match status" value="1"/>
</dbReference>
<keyword evidence="3" id="KW-1015">Disulfide bond</keyword>
<dbReference type="PANTHER" id="PTHR42852:SF6">
    <property type="entry name" value="THIOL:DISULFIDE INTERCHANGE PROTEIN DSBE"/>
    <property type="match status" value="1"/>
</dbReference>
<evidence type="ECO:0000256" key="2">
    <source>
        <dbReference type="ARBA" id="ARBA00022748"/>
    </source>
</evidence>